<reference evidence="7" key="1">
    <citation type="submission" date="2021-03" db="EMBL/GenBank/DDBJ databases">
        <title>Antimicrobial resistance genes in bacteria isolated from Japanese honey, and their potential for conferring macrolide and lincosamide resistance in the American foulbrood pathogen Paenibacillus larvae.</title>
        <authorList>
            <person name="Okamoto M."/>
            <person name="Kumagai M."/>
            <person name="Kanamori H."/>
            <person name="Takamatsu D."/>
        </authorList>
    </citation>
    <scope>NUCLEOTIDE SEQUENCE</scope>
    <source>
        <strain evidence="7">J40TS1</strain>
    </source>
</reference>
<comment type="similarity">
    <text evidence="4">Belongs to the fabD family.</text>
</comment>
<comment type="caution">
    <text evidence="7">The sequence shown here is derived from an EMBL/GenBank/DDBJ whole genome shotgun (WGS) entry which is preliminary data.</text>
</comment>
<evidence type="ECO:0000256" key="2">
    <source>
        <dbReference type="ARBA" id="ARBA00023315"/>
    </source>
</evidence>
<dbReference type="GO" id="GO:0006633">
    <property type="term" value="P:fatty acid biosynthetic process"/>
    <property type="evidence" value="ECO:0007669"/>
    <property type="project" value="TreeGrafter"/>
</dbReference>
<evidence type="ECO:0000256" key="5">
    <source>
        <dbReference type="PIRSR" id="PIRSR000446-1"/>
    </source>
</evidence>
<dbReference type="SUPFAM" id="SSF55048">
    <property type="entry name" value="Probable ACP-binding domain of malonyl-CoA ACP transacylase"/>
    <property type="match status" value="1"/>
</dbReference>
<dbReference type="InterPro" id="IPR050858">
    <property type="entry name" value="Mal-CoA-ACP_Trans/PKS_FabD"/>
</dbReference>
<evidence type="ECO:0000313" key="7">
    <source>
        <dbReference type="EMBL" id="GIP14512.1"/>
    </source>
</evidence>
<dbReference type="InterPro" id="IPR016035">
    <property type="entry name" value="Acyl_Trfase/lysoPLipase"/>
</dbReference>
<evidence type="ECO:0000259" key="6">
    <source>
        <dbReference type="SMART" id="SM00827"/>
    </source>
</evidence>
<dbReference type="SUPFAM" id="SSF52151">
    <property type="entry name" value="FabD/lysophospholipase-like"/>
    <property type="match status" value="1"/>
</dbReference>
<comment type="catalytic activity">
    <reaction evidence="3 4">
        <text>holo-[ACP] + malonyl-CoA = malonyl-[ACP] + CoA</text>
        <dbReference type="Rhea" id="RHEA:41792"/>
        <dbReference type="Rhea" id="RHEA-COMP:9623"/>
        <dbReference type="Rhea" id="RHEA-COMP:9685"/>
        <dbReference type="ChEBI" id="CHEBI:57287"/>
        <dbReference type="ChEBI" id="CHEBI:57384"/>
        <dbReference type="ChEBI" id="CHEBI:64479"/>
        <dbReference type="ChEBI" id="CHEBI:78449"/>
        <dbReference type="EC" id="2.3.1.39"/>
    </reaction>
</comment>
<organism evidence="7 8">
    <name type="scientific">Paenibacillus montaniterrae</name>
    <dbReference type="NCBI Taxonomy" id="429341"/>
    <lineage>
        <taxon>Bacteria</taxon>
        <taxon>Bacillati</taxon>
        <taxon>Bacillota</taxon>
        <taxon>Bacilli</taxon>
        <taxon>Bacillales</taxon>
        <taxon>Paenibacillaceae</taxon>
        <taxon>Paenibacillus</taxon>
    </lineage>
</organism>
<accession>A0A920CS72</accession>
<dbReference type="Pfam" id="PF00698">
    <property type="entry name" value="Acyl_transf_1"/>
    <property type="match status" value="1"/>
</dbReference>
<dbReference type="EC" id="2.3.1.39" evidence="4"/>
<evidence type="ECO:0000256" key="3">
    <source>
        <dbReference type="ARBA" id="ARBA00048462"/>
    </source>
</evidence>
<keyword evidence="2 4" id="KW-0012">Acyltransferase</keyword>
<sequence length="312" mass="32672">MGKIAFVFPGQGAQAVGMGKDIYKHDSDARAIFEQANEALGFSLTEIMFEGPDDALKQTVNTQPALLTASVAFLKLVEKAGIKADYVAGHSLGEYSALVAANVLSFEDAVRTVRARGQFMEQAVPNGQGSMAAVLGAEREALQQLCDEISGQGSVVELANVNCPGQIVVSGSVAGVNEVVARGKEIGAKRVIPLEVSGPFHSSLMGNAASALGGELQHIAMQDAAIPVIANVTAEPVTSASEIKELLERQVCAPVLWEDSVKKLIELGVDTFVEIGSGSVLTGLIKKIDKQVTTITINKLDALQSLSEATQV</sequence>
<feature type="active site" evidence="5">
    <location>
        <position position="91"/>
    </location>
</feature>
<name>A0A920CS72_9BACL</name>
<gene>
    <name evidence="7" type="primary">fabD</name>
    <name evidence="7" type="ORF">J40TS1_01540</name>
</gene>
<dbReference type="Gene3D" id="3.40.366.10">
    <property type="entry name" value="Malonyl-Coenzyme A Acyl Carrier Protein, domain 2"/>
    <property type="match status" value="1"/>
</dbReference>
<keyword evidence="1 4" id="KW-0808">Transferase</keyword>
<dbReference type="PIRSF" id="PIRSF000446">
    <property type="entry name" value="Mct"/>
    <property type="match status" value="1"/>
</dbReference>
<dbReference type="InterPro" id="IPR014043">
    <property type="entry name" value="Acyl_transferase_dom"/>
</dbReference>
<dbReference type="PANTHER" id="PTHR42681">
    <property type="entry name" value="MALONYL-COA-ACYL CARRIER PROTEIN TRANSACYLASE, MITOCHONDRIAL"/>
    <property type="match status" value="1"/>
</dbReference>
<dbReference type="FunFam" id="3.30.70.250:FF:000001">
    <property type="entry name" value="Malonyl CoA-acyl carrier protein transacylase"/>
    <property type="match status" value="1"/>
</dbReference>
<protein>
    <recommendedName>
        <fullName evidence="4">Malonyl CoA-acyl carrier protein transacylase</fullName>
        <ecNumber evidence="4">2.3.1.39</ecNumber>
    </recommendedName>
</protein>
<dbReference type="Proteomes" id="UP000683139">
    <property type="component" value="Unassembled WGS sequence"/>
</dbReference>
<dbReference type="InterPro" id="IPR004410">
    <property type="entry name" value="Malonyl_CoA-ACP_transAc_FabD"/>
</dbReference>
<dbReference type="EMBL" id="BOSE01000001">
    <property type="protein sequence ID" value="GIP14512.1"/>
    <property type="molecule type" value="Genomic_DNA"/>
</dbReference>
<dbReference type="AlphaFoldDB" id="A0A920CS72"/>
<dbReference type="GO" id="GO:0004314">
    <property type="term" value="F:[acyl-carrier-protein] S-malonyltransferase activity"/>
    <property type="evidence" value="ECO:0007669"/>
    <property type="project" value="UniProtKB-EC"/>
</dbReference>
<proteinExistence type="inferred from homology"/>
<feature type="domain" description="Malonyl-CoA:ACP transacylase (MAT)" evidence="6">
    <location>
        <begin position="7"/>
        <end position="310"/>
    </location>
</feature>
<dbReference type="InterPro" id="IPR001227">
    <property type="entry name" value="Ac_transferase_dom_sf"/>
</dbReference>
<dbReference type="Gene3D" id="3.30.70.250">
    <property type="entry name" value="Malonyl-CoA ACP transacylase, ACP-binding"/>
    <property type="match status" value="1"/>
</dbReference>
<keyword evidence="8" id="KW-1185">Reference proteome</keyword>
<evidence type="ECO:0000313" key="8">
    <source>
        <dbReference type="Proteomes" id="UP000683139"/>
    </source>
</evidence>
<dbReference type="NCBIfam" id="TIGR00128">
    <property type="entry name" value="fabD"/>
    <property type="match status" value="1"/>
</dbReference>
<evidence type="ECO:0000256" key="4">
    <source>
        <dbReference type="PIRNR" id="PIRNR000446"/>
    </source>
</evidence>
<dbReference type="SMART" id="SM00827">
    <property type="entry name" value="PKS_AT"/>
    <property type="match status" value="1"/>
</dbReference>
<feature type="active site" evidence="5">
    <location>
        <position position="201"/>
    </location>
</feature>
<dbReference type="PANTHER" id="PTHR42681:SF1">
    <property type="entry name" value="MALONYL-COA-ACYL CARRIER PROTEIN TRANSACYLASE, MITOCHONDRIAL"/>
    <property type="match status" value="1"/>
</dbReference>
<dbReference type="InterPro" id="IPR024925">
    <property type="entry name" value="Malonyl_CoA-ACP_transAc"/>
</dbReference>
<dbReference type="GO" id="GO:0005829">
    <property type="term" value="C:cytosol"/>
    <property type="evidence" value="ECO:0007669"/>
    <property type="project" value="TreeGrafter"/>
</dbReference>
<evidence type="ECO:0000256" key="1">
    <source>
        <dbReference type="ARBA" id="ARBA00022679"/>
    </source>
</evidence>
<dbReference type="RefSeq" id="WP_213512733.1">
    <property type="nucleotide sequence ID" value="NZ_BOSE01000001.1"/>
</dbReference>
<dbReference type="InterPro" id="IPR016036">
    <property type="entry name" value="Malonyl_transacylase_ACP-bd"/>
</dbReference>